<dbReference type="InterPro" id="IPR011042">
    <property type="entry name" value="6-blade_b-propeller_TolB-like"/>
</dbReference>
<dbReference type="PANTHER" id="PTHR33546:SF1">
    <property type="entry name" value="LARGE, MULTIFUNCTIONAL SECRETED PROTEIN"/>
    <property type="match status" value="1"/>
</dbReference>
<evidence type="ECO:0000256" key="1">
    <source>
        <dbReference type="SAM" id="SignalP"/>
    </source>
</evidence>
<feature type="chain" id="PRO_5003151999" evidence="1">
    <location>
        <begin position="21"/>
        <end position="370"/>
    </location>
</feature>
<keyword evidence="4" id="KW-1185">Reference proteome</keyword>
<dbReference type="HOGENOM" id="CLU_024435_3_1_6"/>
<feature type="signal peptide" evidence="1">
    <location>
        <begin position="1"/>
        <end position="20"/>
    </location>
</feature>
<dbReference type="EMBL" id="CP002209">
    <property type="protein sequence ID" value="ADN77480.1"/>
    <property type="molecule type" value="Genomic_DNA"/>
</dbReference>
<evidence type="ECO:0000313" key="3">
    <source>
        <dbReference type="EMBL" id="ADN77480.1"/>
    </source>
</evidence>
<dbReference type="eggNOG" id="COG2133">
    <property type="taxonomic scope" value="Bacteria"/>
</dbReference>
<protein>
    <submittedName>
        <fullName evidence="3">L-sorbosone dehydrogenase, putative</fullName>
    </submittedName>
</protein>
<organism evidence="3 4">
    <name type="scientific">Ferrimonas balearica (strain DSM 9799 / CCM 4581 / KCTC 23876 / PAT)</name>
    <dbReference type="NCBI Taxonomy" id="550540"/>
    <lineage>
        <taxon>Bacteria</taxon>
        <taxon>Pseudomonadati</taxon>
        <taxon>Pseudomonadota</taxon>
        <taxon>Gammaproteobacteria</taxon>
        <taxon>Alteromonadales</taxon>
        <taxon>Ferrimonadaceae</taxon>
        <taxon>Ferrimonas</taxon>
    </lineage>
</organism>
<evidence type="ECO:0000313" key="4">
    <source>
        <dbReference type="Proteomes" id="UP000006683"/>
    </source>
</evidence>
<gene>
    <name evidence="3" type="ordered locus">Fbal_3281</name>
</gene>
<dbReference type="STRING" id="550540.Fbal_3281"/>
<keyword evidence="1" id="KW-0732">Signal</keyword>
<dbReference type="Gene3D" id="2.120.10.30">
    <property type="entry name" value="TolB, C-terminal domain"/>
    <property type="match status" value="1"/>
</dbReference>
<proteinExistence type="predicted"/>
<reference evidence="3 4" key="1">
    <citation type="journal article" date="2010" name="Stand. Genomic Sci.">
        <title>Complete genome sequence of Ferrimonas balearica type strain (PAT).</title>
        <authorList>
            <person name="Nolan M."/>
            <person name="Sikorski J."/>
            <person name="Davenport K."/>
            <person name="Lucas S."/>
            <person name="Glavina Del Rio T."/>
            <person name="Tice H."/>
            <person name="Cheng J."/>
            <person name="Goodwin L."/>
            <person name="Pitluck S."/>
            <person name="Liolios K."/>
            <person name="Ivanova N."/>
            <person name="Mavromatis K."/>
            <person name="Ovchinnikova G."/>
            <person name="Pati A."/>
            <person name="Chen A."/>
            <person name="Palaniappan K."/>
            <person name="Land M."/>
            <person name="Hauser L."/>
            <person name="Chang Y."/>
            <person name="Jeffries C."/>
            <person name="Tapia R."/>
            <person name="Brettin T."/>
            <person name="Detter J."/>
            <person name="Han C."/>
            <person name="Yasawong M."/>
            <person name="Rohde M."/>
            <person name="Tindall B."/>
            <person name="Goker M."/>
            <person name="Woyke T."/>
            <person name="Bristow J."/>
            <person name="Eisen J."/>
            <person name="Markowitz V."/>
            <person name="Hugenholtz P."/>
            <person name="Kyrpides N."/>
            <person name="Klenk H."/>
            <person name="Lapidus A."/>
        </authorList>
    </citation>
    <scope>NUCLEOTIDE SEQUENCE [LARGE SCALE GENOMIC DNA]</scope>
    <source>
        <strain evidence="4">DSM 9799 / CCM 4581 / KCTC 23876 / PAT</strain>
    </source>
</reference>
<dbReference type="RefSeq" id="WP_013346786.1">
    <property type="nucleotide sequence ID" value="NC_014541.1"/>
</dbReference>
<dbReference type="AlphaFoldDB" id="E1SWL8"/>
<sequence length="370" mass="40575">MTLGRILIISLAMLAPAVFADPALTQARLPEGFKLELYLDGVENARQMAWGDEGTLFVGSRKAGKVHAVTDSNGDGEPDQVRVLAEGLFLPSGIAFRDGDLYVAAVSQVLVYRDVESRLTNPGEPEVLVDDLPSDAHHGWKYLDFAPDGRLVVPVGAPCNICNPEEPYATILAIDLDKGRREVLARGVRNSVGFDFHPQTGQLWFSDNGRDHMGDDLPPDEINRLEKVGDHFGYPYWHGGEVADPEYVAPEAMKTRFVDPVARLQAHVAPLGVHFYQGEQFPARYRNALFIAEHGSWNRSSKVGYLISALIPGDGDNGGYEVVVDGWLDGQTPLVRPVAFLPHPDGSLLISDDYKGRIYRLSYNPGDAGK</sequence>
<dbReference type="InterPro" id="IPR055557">
    <property type="entry name" value="DUF7133"/>
</dbReference>
<dbReference type="GeneID" id="67183495"/>
<feature type="domain" description="DUF7133" evidence="2">
    <location>
        <begin position="23"/>
        <end position="357"/>
    </location>
</feature>
<name>E1SWL8_FERBD</name>
<evidence type="ECO:0000259" key="2">
    <source>
        <dbReference type="Pfam" id="PF23500"/>
    </source>
</evidence>
<dbReference type="OrthoDB" id="9770043at2"/>
<dbReference type="KEGG" id="fbl:Fbal_3281"/>
<dbReference type="Proteomes" id="UP000006683">
    <property type="component" value="Chromosome"/>
</dbReference>
<dbReference type="Pfam" id="PF23500">
    <property type="entry name" value="DUF7133"/>
    <property type="match status" value="1"/>
</dbReference>
<accession>E1SWL8</accession>
<dbReference type="SUPFAM" id="SSF50952">
    <property type="entry name" value="Soluble quinoprotein glucose dehydrogenase"/>
    <property type="match status" value="1"/>
</dbReference>
<dbReference type="PANTHER" id="PTHR33546">
    <property type="entry name" value="LARGE, MULTIFUNCTIONAL SECRETED PROTEIN-RELATED"/>
    <property type="match status" value="1"/>
</dbReference>
<dbReference type="InterPro" id="IPR011041">
    <property type="entry name" value="Quinoprot_gluc/sorb_DH_b-prop"/>
</dbReference>